<keyword evidence="4" id="KW-1185">Reference proteome</keyword>
<dbReference type="Gene3D" id="3.40.50.620">
    <property type="entry name" value="HUPs"/>
    <property type="match status" value="1"/>
</dbReference>
<organism evidence="3 4">
    <name type="scientific">Noviherbaspirillum cavernae</name>
    <dbReference type="NCBI Taxonomy" id="2320862"/>
    <lineage>
        <taxon>Bacteria</taxon>
        <taxon>Pseudomonadati</taxon>
        <taxon>Pseudomonadota</taxon>
        <taxon>Betaproteobacteria</taxon>
        <taxon>Burkholderiales</taxon>
        <taxon>Oxalobacteraceae</taxon>
        <taxon>Noviherbaspirillum</taxon>
    </lineage>
</organism>
<reference evidence="3 4" key="1">
    <citation type="submission" date="2018-09" db="EMBL/GenBank/DDBJ databases">
        <authorList>
            <person name="Zhu H."/>
        </authorList>
    </citation>
    <scope>NUCLEOTIDE SEQUENCE [LARGE SCALE GENOMIC DNA]</scope>
    <source>
        <strain evidence="3 4">K2R10-39</strain>
    </source>
</reference>
<dbReference type="InterPro" id="IPR003848">
    <property type="entry name" value="DUF218"/>
</dbReference>
<evidence type="ECO:0000259" key="2">
    <source>
        <dbReference type="Pfam" id="PF02698"/>
    </source>
</evidence>
<evidence type="ECO:0000313" key="4">
    <source>
        <dbReference type="Proteomes" id="UP000285190"/>
    </source>
</evidence>
<dbReference type="Pfam" id="PF02698">
    <property type="entry name" value="DUF218"/>
    <property type="match status" value="1"/>
</dbReference>
<dbReference type="Proteomes" id="UP000285190">
    <property type="component" value="Unassembled WGS sequence"/>
</dbReference>
<feature type="transmembrane region" description="Helical" evidence="1">
    <location>
        <begin position="49"/>
        <end position="73"/>
    </location>
</feature>
<proteinExistence type="predicted"/>
<gene>
    <name evidence="3" type="ORF">D3870_07225</name>
</gene>
<feature type="domain" description="DUF218" evidence="2">
    <location>
        <begin position="84"/>
        <end position="220"/>
    </location>
</feature>
<sequence>MLEWQRMGRAMQYVGDSECHLPGAAKSGIKAMQNSRNNSGNGNPSQTRLFQIVLSSVAIVLFSCFVLVSPYLLQLPASVPAEADAIVILGGGKGDRVAKSLDLYRAGYARNLVLTGTKPSRVTSHQDVPDSRTEFLVNRQVPSEDISYLFPSENSWEEAHSALRMMQQLGWEKVIVVSDPPHMLRLSYVWGKAFRDYPKHFTLVATEPTWWSPLTWWGNRTSFAFVFSEILKLGYYVVAY</sequence>
<dbReference type="CDD" id="cd06259">
    <property type="entry name" value="YdcF-like"/>
    <property type="match status" value="1"/>
</dbReference>
<dbReference type="EMBL" id="QYUN01000002">
    <property type="protein sequence ID" value="RJG05837.1"/>
    <property type="molecule type" value="Genomic_DNA"/>
</dbReference>
<evidence type="ECO:0000313" key="3">
    <source>
        <dbReference type="EMBL" id="RJG05837.1"/>
    </source>
</evidence>
<evidence type="ECO:0000256" key="1">
    <source>
        <dbReference type="SAM" id="Phobius"/>
    </source>
</evidence>
<dbReference type="PANTHER" id="PTHR30336">
    <property type="entry name" value="INNER MEMBRANE PROTEIN, PROBABLE PERMEASE"/>
    <property type="match status" value="1"/>
</dbReference>
<comment type="caution">
    <text evidence="3">The sequence shown here is derived from an EMBL/GenBank/DDBJ whole genome shotgun (WGS) entry which is preliminary data.</text>
</comment>
<keyword evidence="1" id="KW-0472">Membrane</keyword>
<dbReference type="InterPro" id="IPR014729">
    <property type="entry name" value="Rossmann-like_a/b/a_fold"/>
</dbReference>
<name>A0A418X013_9BURK</name>
<keyword evidence="1" id="KW-1133">Transmembrane helix</keyword>
<protein>
    <submittedName>
        <fullName evidence="3">YdcF family protein</fullName>
    </submittedName>
</protein>
<dbReference type="PANTHER" id="PTHR30336:SF20">
    <property type="entry name" value="DUF218 DOMAIN-CONTAINING PROTEIN"/>
    <property type="match status" value="1"/>
</dbReference>
<dbReference type="AlphaFoldDB" id="A0A418X013"/>
<keyword evidence="1" id="KW-0812">Transmembrane</keyword>
<accession>A0A418X013</accession>
<dbReference type="InterPro" id="IPR051599">
    <property type="entry name" value="Cell_Envelope_Assoc"/>
</dbReference>
<dbReference type="GO" id="GO:0005886">
    <property type="term" value="C:plasma membrane"/>
    <property type="evidence" value="ECO:0007669"/>
    <property type="project" value="TreeGrafter"/>
</dbReference>